<accession>A0A7X3G6D7</accession>
<dbReference type="Gene3D" id="1.10.443.10">
    <property type="entry name" value="Intergrase catalytic core"/>
    <property type="match status" value="1"/>
</dbReference>
<dbReference type="PANTHER" id="PTHR30349:SF41">
    <property type="entry name" value="INTEGRASE_RECOMBINASE PROTEIN MJ0367-RELATED"/>
    <property type="match status" value="1"/>
</dbReference>
<dbReference type="GO" id="GO:0006310">
    <property type="term" value="P:DNA recombination"/>
    <property type="evidence" value="ECO:0007669"/>
    <property type="project" value="UniProtKB-KW"/>
</dbReference>
<dbReference type="AlphaFoldDB" id="A0A7X3G6D7"/>
<dbReference type="GO" id="GO:0015074">
    <property type="term" value="P:DNA integration"/>
    <property type="evidence" value="ECO:0007669"/>
    <property type="project" value="UniProtKB-KW"/>
</dbReference>
<dbReference type="SUPFAM" id="SSF56349">
    <property type="entry name" value="DNA breaking-rejoining enzymes"/>
    <property type="match status" value="1"/>
</dbReference>
<protein>
    <submittedName>
        <fullName evidence="6">Tyrosine-type recombinase/integrase</fullName>
    </submittedName>
</protein>
<dbReference type="InterPro" id="IPR010998">
    <property type="entry name" value="Integrase_recombinase_N"/>
</dbReference>
<evidence type="ECO:0000256" key="2">
    <source>
        <dbReference type="ARBA" id="ARBA00022908"/>
    </source>
</evidence>
<reference evidence="6 7" key="1">
    <citation type="submission" date="2019-12" db="EMBL/GenBank/DDBJ databases">
        <authorList>
            <person name="Li C."/>
            <person name="Zhao J."/>
        </authorList>
    </citation>
    <scope>NUCLEOTIDE SEQUENCE [LARGE SCALE GENOMIC DNA]</scope>
    <source>
        <strain evidence="6 7">NEAU-DD11</strain>
    </source>
</reference>
<proteinExistence type="inferred from homology"/>
<dbReference type="RefSeq" id="WP_160410886.1">
    <property type="nucleotide sequence ID" value="NZ_WSES01000016.1"/>
</dbReference>
<dbReference type="EMBL" id="WSES01000016">
    <property type="protein sequence ID" value="MVW64449.1"/>
    <property type="molecule type" value="Genomic_DNA"/>
</dbReference>
<evidence type="ECO:0000256" key="1">
    <source>
        <dbReference type="ARBA" id="ARBA00008857"/>
    </source>
</evidence>
<dbReference type="Pfam" id="PF00589">
    <property type="entry name" value="Phage_integrase"/>
    <property type="match status" value="1"/>
</dbReference>
<dbReference type="CDD" id="cd00397">
    <property type="entry name" value="DNA_BRE_C"/>
    <property type="match status" value="1"/>
</dbReference>
<dbReference type="PANTHER" id="PTHR30349">
    <property type="entry name" value="PHAGE INTEGRASE-RELATED"/>
    <property type="match status" value="1"/>
</dbReference>
<comment type="caution">
    <text evidence="6">The sequence shown here is derived from an EMBL/GenBank/DDBJ whole genome shotgun (WGS) entry which is preliminary data.</text>
</comment>
<keyword evidence="4" id="KW-0233">DNA recombination</keyword>
<evidence type="ECO:0000313" key="6">
    <source>
        <dbReference type="EMBL" id="MVW64449.1"/>
    </source>
</evidence>
<dbReference type="Gene3D" id="1.10.150.130">
    <property type="match status" value="1"/>
</dbReference>
<dbReference type="InterPro" id="IPR050090">
    <property type="entry name" value="Tyrosine_recombinase_XerCD"/>
</dbReference>
<dbReference type="InterPro" id="IPR013762">
    <property type="entry name" value="Integrase-like_cat_sf"/>
</dbReference>
<evidence type="ECO:0000313" key="7">
    <source>
        <dbReference type="Proteomes" id="UP000443353"/>
    </source>
</evidence>
<sequence length="417" mass="47157">MTNVLVPLTPASGREVGNALGVVADDWHAAEVWLQAIANRPRRNSPLTVAAYRQHLAKLRWYCENVSMNLPSKWTVQDVDAFYRFLKELPEHALCERDYAGRYAELGEAGYTPFRCVPSASSRSDIQKCVHALFRAWREVGYIQANPMGFHGAGTERKINANRAVSLDLFDLVLETMEEQPKDTFEARQRHVRDRFLLIALRELGLRSSELVKASMGAFRRLSDPKSGRTYWIMHVTVETAKGGLERKIPVTRQVFEALVAYREAFGLSALPQPSDSTALLLSPRTQRSATTARGIPLKSVSTRRDFGKWRAITSRHGLYYVVKQRLGAAAAFLESIGDHDRKAQLEQASPHWLRHTFAKAALMQGEDMRSVAAWLGHRDIGTTMIYTEQEALDLIRQTEQVRPDVLAFEAQWSPPR</sequence>
<organism evidence="6 7">
    <name type="scientific">Massilia cellulosiltytica</name>
    <dbReference type="NCBI Taxonomy" id="2683234"/>
    <lineage>
        <taxon>Bacteria</taxon>
        <taxon>Pseudomonadati</taxon>
        <taxon>Pseudomonadota</taxon>
        <taxon>Betaproteobacteria</taxon>
        <taxon>Burkholderiales</taxon>
        <taxon>Oxalobacteraceae</taxon>
        <taxon>Telluria group</taxon>
        <taxon>Massilia</taxon>
    </lineage>
</organism>
<comment type="similarity">
    <text evidence="1">Belongs to the 'phage' integrase family.</text>
</comment>
<keyword evidence="7" id="KW-1185">Reference proteome</keyword>
<evidence type="ECO:0000256" key="4">
    <source>
        <dbReference type="ARBA" id="ARBA00023172"/>
    </source>
</evidence>
<feature type="domain" description="Tyr recombinase" evidence="5">
    <location>
        <begin position="160"/>
        <end position="403"/>
    </location>
</feature>
<dbReference type="InterPro" id="IPR011010">
    <property type="entry name" value="DNA_brk_join_enz"/>
</dbReference>
<keyword evidence="2" id="KW-0229">DNA integration</keyword>
<keyword evidence="3" id="KW-0238">DNA-binding</keyword>
<evidence type="ECO:0000256" key="3">
    <source>
        <dbReference type="ARBA" id="ARBA00023125"/>
    </source>
</evidence>
<dbReference type="InterPro" id="IPR002104">
    <property type="entry name" value="Integrase_catalytic"/>
</dbReference>
<dbReference type="GO" id="GO:0003677">
    <property type="term" value="F:DNA binding"/>
    <property type="evidence" value="ECO:0007669"/>
    <property type="project" value="UniProtKB-KW"/>
</dbReference>
<dbReference type="PROSITE" id="PS51898">
    <property type="entry name" value="TYR_RECOMBINASE"/>
    <property type="match status" value="1"/>
</dbReference>
<gene>
    <name evidence="6" type="ORF">GPY61_31485</name>
</gene>
<evidence type="ECO:0000259" key="5">
    <source>
        <dbReference type="PROSITE" id="PS51898"/>
    </source>
</evidence>
<dbReference type="Proteomes" id="UP000443353">
    <property type="component" value="Unassembled WGS sequence"/>
</dbReference>
<name>A0A7X3G6D7_9BURK</name>